<reference evidence="3 4" key="1">
    <citation type="journal article" date="2023" name="ISME J.">
        <title>Thermophilic Dehalococcoidia with unusual traits shed light on an unexpected past.</title>
        <authorList>
            <person name="Palmer M."/>
            <person name="Covington J.K."/>
            <person name="Zhou E.M."/>
            <person name="Thomas S.C."/>
            <person name="Habib N."/>
            <person name="Seymour C.O."/>
            <person name="Lai D."/>
            <person name="Johnston J."/>
            <person name="Hashimi A."/>
            <person name="Jiao J.Y."/>
            <person name="Muok A.R."/>
            <person name="Liu L."/>
            <person name="Xian W.D."/>
            <person name="Zhi X.Y."/>
            <person name="Li M.M."/>
            <person name="Silva L.P."/>
            <person name="Bowen B.P."/>
            <person name="Louie K."/>
            <person name="Briegel A."/>
            <person name="Pett-Ridge J."/>
            <person name="Weber P.K."/>
            <person name="Tocheva E.I."/>
            <person name="Woyke T."/>
            <person name="Northen T.R."/>
            <person name="Mayali X."/>
            <person name="Li W.J."/>
            <person name="Hedlund B.P."/>
        </authorList>
    </citation>
    <scope>NUCLEOTIDE SEQUENCE [LARGE SCALE GENOMIC DNA]</scope>
    <source>
        <strain evidence="3 4">YIM 72310</strain>
    </source>
</reference>
<dbReference type="EMBL" id="CP115149">
    <property type="protein sequence ID" value="WBL36773.1"/>
    <property type="molecule type" value="Genomic_DNA"/>
</dbReference>
<feature type="signal peptide" evidence="1">
    <location>
        <begin position="1"/>
        <end position="23"/>
    </location>
</feature>
<evidence type="ECO:0000313" key="3">
    <source>
        <dbReference type="EMBL" id="WBL36773.1"/>
    </source>
</evidence>
<sequence length="347" mass="34874">MRRNRVLAAAAALLGAAALVPIATVLGDDGPGGSRVEFATALTTNFTYQGRLTDGGSPANGAYDLRFILYDADTGGAQVGATVTRDDVQVTNGLFTVDLDFGASVFQGDARWMEIAVRPGSSTGAFTVLSPRQPVSPAPYALFAASAGSLKVPLAVGGNTAGAPSTPSGLITVNQAGTGIAIAGNRTTTDPAEYPAVLGVNAGGGAGVQGEATAPNGVGVRGFATQGTAGAFVGPVALELDGALKVSDDIAFVHNVVTSGTSKNTCTGSDAITVLTHPLLDNNPDALVFVTPQFLGSLPTDPIAVRVDYRLDSTAPCAGVAGKWTIRSINGADFPPGATFNVLVITK</sequence>
<evidence type="ECO:0000313" key="4">
    <source>
        <dbReference type="Proteomes" id="UP001212803"/>
    </source>
</evidence>
<dbReference type="InterPro" id="IPR055875">
    <property type="entry name" value="DUF7452"/>
</dbReference>
<evidence type="ECO:0000256" key="1">
    <source>
        <dbReference type="SAM" id="SignalP"/>
    </source>
</evidence>
<protein>
    <recommendedName>
        <fullName evidence="2">DUF7452 domain-containing protein</fullName>
    </recommendedName>
</protein>
<dbReference type="RefSeq" id="WP_270057290.1">
    <property type="nucleotide sequence ID" value="NZ_CP115149.1"/>
</dbReference>
<organism evidence="3 4">
    <name type="scientific">Tepidiforma flava</name>
    <dbReference type="NCBI Taxonomy" id="3004094"/>
    <lineage>
        <taxon>Bacteria</taxon>
        <taxon>Bacillati</taxon>
        <taxon>Chloroflexota</taxon>
        <taxon>Tepidiformia</taxon>
        <taxon>Tepidiformales</taxon>
        <taxon>Tepidiformaceae</taxon>
        <taxon>Tepidiforma</taxon>
    </lineage>
</organism>
<dbReference type="Pfam" id="PF24249">
    <property type="entry name" value="DUF7452"/>
    <property type="match status" value="1"/>
</dbReference>
<name>A0ABY7M8C3_9CHLR</name>
<gene>
    <name evidence="3" type="ORF">O0235_04230</name>
</gene>
<evidence type="ECO:0000259" key="2">
    <source>
        <dbReference type="Pfam" id="PF24249"/>
    </source>
</evidence>
<keyword evidence="4" id="KW-1185">Reference proteome</keyword>
<keyword evidence="1" id="KW-0732">Signal</keyword>
<proteinExistence type="predicted"/>
<accession>A0ABY7M8C3</accession>
<dbReference type="Proteomes" id="UP001212803">
    <property type="component" value="Chromosome"/>
</dbReference>
<feature type="chain" id="PRO_5047509515" description="DUF7452 domain-containing protein" evidence="1">
    <location>
        <begin position="24"/>
        <end position="347"/>
    </location>
</feature>
<feature type="domain" description="DUF7452" evidence="2">
    <location>
        <begin position="252"/>
        <end position="344"/>
    </location>
</feature>